<evidence type="ECO:0008006" key="3">
    <source>
        <dbReference type="Google" id="ProtNLM"/>
    </source>
</evidence>
<comment type="caution">
    <text evidence="1">The sequence shown here is derived from an EMBL/GenBank/DDBJ whole genome shotgun (WGS) entry which is preliminary data.</text>
</comment>
<accession>A0A919P2D4</accession>
<dbReference type="Gene3D" id="2.40.350.10">
    <property type="entry name" value="SO1590-like"/>
    <property type="match status" value="1"/>
</dbReference>
<proteinExistence type="predicted"/>
<keyword evidence="2" id="KW-1185">Reference proteome</keyword>
<dbReference type="AlphaFoldDB" id="A0A919P2D4"/>
<dbReference type="RefSeq" id="WP_203755836.1">
    <property type="nucleotide sequence ID" value="NZ_BONK01000009.1"/>
</dbReference>
<dbReference type="InterPro" id="IPR023159">
    <property type="entry name" value="SO1590-like_sf"/>
</dbReference>
<reference evidence="1" key="1">
    <citation type="submission" date="2021-01" db="EMBL/GenBank/DDBJ databases">
        <title>Whole genome shotgun sequence of Cellulomonas chitinilytica NBRC 110799.</title>
        <authorList>
            <person name="Komaki H."/>
            <person name="Tamura T."/>
        </authorList>
    </citation>
    <scope>NUCLEOTIDE SEQUENCE</scope>
    <source>
        <strain evidence="1">NBRC 110799</strain>
    </source>
</reference>
<dbReference type="EMBL" id="BONK01000009">
    <property type="protein sequence ID" value="GIG22032.1"/>
    <property type="molecule type" value="Genomic_DNA"/>
</dbReference>
<evidence type="ECO:0000313" key="2">
    <source>
        <dbReference type="Proteomes" id="UP000632740"/>
    </source>
</evidence>
<dbReference type="Pfam" id="PF11528">
    <property type="entry name" value="DUF3224"/>
    <property type="match status" value="1"/>
</dbReference>
<evidence type="ECO:0000313" key="1">
    <source>
        <dbReference type="EMBL" id="GIG22032.1"/>
    </source>
</evidence>
<organism evidence="1 2">
    <name type="scientific">Cellulomonas chitinilytica</name>
    <dbReference type="NCBI Taxonomy" id="398759"/>
    <lineage>
        <taxon>Bacteria</taxon>
        <taxon>Bacillati</taxon>
        <taxon>Actinomycetota</taxon>
        <taxon>Actinomycetes</taxon>
        <taxon>Micrococcales</taxon>
        <taxon>Cellulomonadaceae</taxon>
        <taxon>Cellulomonas</taxon>
    </lineage>
</organism>
<protein>
    <recommendedName>
        <fullName evidence="3">DUF3224 domain-containing protein</fullName>
    </recommendedName>
</protein>
<dbReference type="InterPro" id="IPR021607">
    <property type="entry name" value="DUF3224"/>
</dbReference>
<sequence length="138" mass="14059">MIADGTFQVDGFAPVAVEAEQVVTALGVGVATMVKEYAGAVQGRSTTLFTSAFDPAAGVGTYVALESFEGALGEAGGTFNFVHAASTSGTDRVDLLFTIVPSSGTGGLEGITGAGSMRIDDDGTHRVRFDYDLPGRTS</sequence>
<name>A0A919P2D4_9CELL</name>
<gene>
    <name evidence="1" type="ORF">Cch01nite_27560</name>
</gene>
<dbReference type="SUPFAM" id="SSF159238">
    <property type="entry name" value="SO1590-like"/>
    <property type="match status" value="1"/>
</dbReference>
<dbReference type="Proteomes" id="UP000632740">
    <property type="component" value="Unassembled WGS sequence"/>
</dbReference>